<dbReference type="Proteomes" id="UP000593573">
    <property type="component" value="Unassembled WGS sequence"/>
</dbReference>
<name>A0A7J8U6Y2_9ROSI</name>
<reference evidence="1 2" key="1">
    <citation type="journal article" date="2019" name="Genome Biol. Evol.">
        <title>Insights into the evolution of the New World diploid cottons (Gossypium, subgenus Houzingenia) based on genome sequencing.</title>
        <authorList>
            <person name="Grover C.E."/>
            <person name="Arick M.A. 2nd"/>
            <person name="Thrash A."/>
            <person name="Conover J.L."/>
            <person name="Sanders W.S."/>
            <person name="Peterson D.G."/>
            <person name="Frelichowski J.E."/>
            <person name="Scheffler J.A."/>
            <person name="Scheffler B.E."/>
            <person name="Wendel J.F."/>
        </authorList>
    </citation>
    <scope>NUCLEOTIDE SEQUENCE [LARGE SCALE GENOMIC DNA]</scope>
    <source>
        <strain evidence="1">57</strain>
        <tissue evidence="1">Leaf</tissue>
    </source>
</reference>
<dbReference type="AlphaFoldDB" id="A0A7J8U6Y2"/>
<dbReference type="EMBL" id="JABFAB010000004">
    <property type="protein sequence ID" value="MBA0646201.1"/>
    <property type="molecule type" value="Genomic_DNA"/>
</dbReference>
<organism evidence="1 2">
    <name type="scientific">Gossypium klotzschianum</name>
    <dbReference type="NCBI Taxonomy" id="34286"/>
    <lineage>
        <taxon>Eukaryota</taxon>
        <taxon>Viridiplantae</taxon>
        <taxon>Streptophyta</taxon>
        <taxon>Embryophyta</taxon>
        <taxon>Tracheophyta</taxon>
        <taxon>Spermatophyta</taxon>
        <taxon>Magnoliopsida</taxon>
        <taxon>eudicotyledons</taxon>
        <taxon>Gunneridae</taxon>
        <taxon>Pentapetalae</taxon>
        <taxon>rosids</taxon>
        <taxon>malvids</taxon>
        <taxon>Malvales</taxon>
        <taxon>Malvaceae</taxon>
        <taxon>Malvoideae</taxon>
        <taxon>Gossypium</taxon>
    </lineage>
</organism>
<comment type="caution">
    <text evidence="1">The sequence shown here is derived from an EMBL/GenBank/DDBJ whole genome shotgun (WGS) entry which is preliminary data.</text>
</comment>
<protein>
    <submittedName>
        <fullName evidence="1">Uncharacterized protein</fullName>
    </submittedName>
</protein>
<proteinExistence type="predicted"/>
<evidence type="ECO:0000313" key="1">
    <source>
        <dbReference type="EMBL" id="MBA0646201.1"/>
    </source>
</evidence>
<feature type="non-terminal residue" evidence="1">
    <location>
        <position position="21"/>
    </location>
</feature>
<sequence length="21" mass="2234">MGLWISVMAAGQASQRTILVT</sequence>
<accession>A0A7J8U6Y2</accession>
<evidence type="ECO:0000313" key="2">
    <source>
        <dbReference type="Proteomes" id="UP000593573"/>
    </source>
</evidence>
<gene>
    <name evidence="1" type="ORF">Goklo_014182</name>
</gene>
<keyword evidence="2" id="KW-1185">Reference proteome</keyword>